<feature type="compositionally biased region" description="Low complexity" evidence="11">
    <location>
        <begin position="231"/>
        <end position="248"/>
    </location>
</feature>
<evidence type="ECO:0000256" key="7">
    <source>
        <dbReference type="ARBA" id="ARBA00023242"/>
    </source>
</evidence>
<dbReference type="PANTHER" id="PTHR15201:SF1">
    <property type="entry name" value="MEDIATOR OF RNA POLYMERASE II TRANSCRIPTION SUBUNIT 26"/>
    <property type="match status" value="1"/>
</dbReference>
<feature type="domain" description="TFIIS N-terminal" evidence="12">
    <location>
        <begin position="10"/>
        <end position="87"/>
    </location>
</feature>
<evidence type="ECO:0000313" key="14">
    <source>
        <dbReference type="Proteomes" id="UP001460270"/>
    </source>
</evidence>
<evidence type="ECO:0000256" key="3">
    <source>
        <dbReference type="ARBA" id="ARBA00019686"/>
    </source>
</evidence>
<comment type="caution">
    <text evidence="13">The sequence shown here is derived from an EMBL/GenBank/DDBJ whole genome shotgun (WGS) entry which is preliminary data.</text>
</comment>
<protein>
    <recommendedName>
        <fullName evidence="3">Mediator of RNA polymerase II transcription subunit 26</fullName>
    </recommendedName>
    <alternativeName>
        <fullName evidence="8">Cofactor required for Sp1 transcriptional activation subunit 7</fullName>
    </alternativeName>
    <alternativeName>
        <fullName evidence="9">Mediator complex subunit 26</fullName>
    </alternativeName>
</protein>
<dbReference type="AlphaFoldDB" id="A0AAW0NA86"/>
<accession>A0AAW0NA86</accession>
<dbReference type="GO" id="GO:0016592">
    <property type="term" value="C:mediator complex"/>
    <property type="evidence" value="ECO:0007669"/>
    <property type="project" value="InterPro"/>
</dbReference>
<feature type="compositionally biased region" description="Basic and acidic residues" evidence="11">
    <location>
        <begin position="209"/>
        <end position="228"/>
    </location>
</feature>
<keyword evidence="6" id="KW-0804">Transcription</keyword>
<dbReference type="GO" id="GO:0006357">
    <property type="term" value="P:regulation of transcription by RNA polymerase II"/>
    <property type="evidence" value="ECO:0007669"/>
    <property type="project" value="InterPro"/>
</dbReference>
<name>A0AAW0NA86_9GOBI</name>
<evidence type="ECO:0000256" key="8">
    <source>
        <dbReference type="ARBA" id="ARBA00030125"/>
    </source>
</evidence>
<reference evidence="14" key="1">
    <citation type="submission" date="2024-04" db="EMBL/GenBank/DDBJ databases">
        <title>Salinicola lusitanus LLJ914,a marine bacterium isolated from the Okinawa Trough.</title>
        <authorList>
            <person name="Li J."/>
        </authorList>
    </citation>
    <scope>NUCLEOTIDE SEQUENCE [LARGE SCALE GENOMIC DNA]</scope>
</reference>
<comment type="similarity">
    <text evidence="2">Belongs to the Mediator complex subunit 26 family.</text>
</comment>
<dbReference type="GO" id="GO:0010628">
    <property type="term" value="P:positive regulation of gene expression"/>
    <property type="evidence" value="ECO:0007669"/>
    <property type="project" value="TreeGrafter"/>
</dbReference>
<dbReference type="PANTHER" id="PTHR15201">
    <property type="entry name" value="CRSP70"/>
    <property type="match status" value="1"/>
</dbReference>
<sequence>MTAATGSPQAARDRLLQAIDTHSNVSNMVVVLDVISFLEKCPVTKEALEETRLGKLINDVRRKTQNADLAKRAKRLLRGWQKLLLPESAEISTSSDGKSRRSTANGTSATKNTPWSSSNGASVSSTKNTPWSSSNGTSASSTKNTSWSSSNGTSASSTKNTSWSSSNGTSASSTKNTSWSSSNGTSASSTKNTPWPSSNGTYASSTKHTPCELKSRNDFNTAKPERRAAKNAKPTTTTLTNRPNLQTQLEKRKRRKDDVSQIKLSSGEKSKKSVKLKEKELVFNPVMCQNKDETANELKNSCTKALQGDSSSVQLFVKSSVSNAEAGKVEEPSSAAAVVDLPGVSRQVTAADIHRLHTQRWAGVNGHLDSSGRWSDWTQSFSFVRLREKEEEEEEGQGAGWRCCLTSVWTERLRMW</sequence>
<evidence type="ECO:0000256" key="5">
    <source>
        <dbReference type="ARBA" id="ARBA00023159"/>
    </source>
</evidence>
<feature type="region of interest" description="Disordered" evidence="11">
    <location>
        <begin position="89"/>
        <end position="271"/>
    </location>
</feature>
<evidence type="ECO:0000256" key="4">
    <source>
        <dbReference type="ARBA" id="ARBA00023015"/>
    </source>
</evidence>
<dbReference type="Proteomes" id="UP001460270">
    <property type="component" value="Unassembled WGS sequence"/>
</dbReference>
<evidence type="ECO:0000256" key="11">
    <source>
        <dbReference type="SAM" id="MobiDB-lite"/>
    </source>
</evidence>
<dbReference type="SUPFAM" id="SSF47676">
    <property type="entry name" value="Conserved domain common to transcription factors TFIIS, elongin A, CRSP70"/>
    <property type="match status" value="1"/>
</dbReference>
<dbReference type="GO" id="GO:0005654">
    <property type="term" value="C:nucleoplasm"/>
    <property type="evidence" value="ECO:0007669"/>
    <property type="project" value="UniProtKB-ARBA"/>
</dbReference>
<dbReference type="EMBL" id="JBBPFD010000018">
    <property type="protein sequence ID" value="KAK7889117.1"/>
    <property type="molecule type" value="Genomic_DNA"/>
</dbReference>
<feature type="compositionally biased region" description="Low complexity" evidence="11">
    <location>
        <begin position="132"/>
        <end position="193"/>
    </location>
</feature>
<dbReference type="Pfam" id="PF08711">
    <property type="entry name" value="Med26"/>
    <property type="match status" value="1"/>
</dbReference>
<evidence type="ECO:0000256" key="10">
    <source>
        <dbReference type="PROSITE-ProRule" id="PRU00649"/>
    </source>
</evidence>
<evidence type="ECO:0000313" key="13">
    <source>
        <dbReference type="EMBL" id="KAK7889117.1"/>
    </source>
</evidence>
<proteinExistence type="inferred from homology"/>
<dbReference type="FunFam" id="1.20.930.10:FF:000008">
    <property type="entry name" value="mediator of RNA polymerase II transcription subunit 26"/>
    <property type="match status" value="1"/>
</dbReference>
<dbReference type="InterPro" id="IPR003617">
    <property type="entry name" value="TFIIS/CRSP70_N_sub"/>
</dbReference>
<dbReference type="SMART" id="SM00509">
    <property type="entry name" value="TFS2N"/>
    <property type="match status" value="1"/>
</dbReference>
<keyword evidence="5" id="KW-0010">Activator</keyword>
<keyword evidence="14" id="KW-1185">Reference proteome</keyword>
<feature type="compositionally biased region" description="Polar residues" evidence="11">
    <location>
        <begin position="90"/>
        <end position="131"/>
    </location>
</feature>
<dbReference type="PROSITE" id="PS51319">
    <property type="entry name" value="TFIIS_N"/>
    <property type="match status" value="1"/>
</dbReference>
<evidence type="ECO:0000256" key="6">
    <source>
        <dbReference type="ARBA" id="ARBA00023163"/>
    </source>
</evidence>
<evidence type="ECO:0000256" key="2">
    <source>
        <dbReference type="ARBA" id="ARBA00009681"/>
    </source>
</evidence>
<dbReference type="InterPro" id="IPR042376">
    <property type="entry name" value="MED26"/>
</dbReference>
<dbReference type="InterPro" id="IPR017923">
    <property type="entry name" value="TFIIS_N"/>
</dbReference>
<feature type="compositionally biased region" description="Basic and acidic residues" evidence="11">
    <location>
        <begin position="256"/>
        <end position="271"/>
    </location>
</feature>
<keyword evidence="4" id="KW-0805">Transcription regulation</keyword>
<dbReference type="GO" id="GO:0070847">
    <property type="term" value="C:core mediator complex"/>
    <property type="evidence" value="ECO:0007669"/>
    <property type="project" value="TreeGrafter"/>
</dbReference>
<keyword evidence="7 10" id="KW-0539">Nucleus</keyword>
<gene>
    <name evidence="13" type="ORF">WMY93_024677</name>
</gene>
<dbReference type="CDD" id="cd00183">
    <property type="entry name" value="TFIIS_I"/>
    <property type="match status" value="1"/>
</dbReference>
<dbReference type="Gene3D" id="1.20.930.10">
    <property type="entry name" value="Conserved domain common to transcription factors TFIIS, elongin A, CRSP70"/>
    <property type="match status" value="1"/>
</dbReference>
<organism evidence="13 14">
    <name type="scientific">Mugilogobius chulae</name>
    <name type="common">yellowstripe goby</name>
    <dbReference type="NCBI Taxonomy" id="88201"/>
    <lineage>
        <taxon>Eukaryota</taxon>
        <taxon>Metazoa</taxon>
        <taxon>Chordata</taxon>
        <taxon>Craniata</taxon>
        <taxon>Vertebrata</taxon>
        <taxon>Euteleostomi</taxon>
        <taxon>Actinopterygii</taxon>
        <taxon>Neopterygii</taxon>
        <taxon>Teleostei</taxon>
        <taxon>Neoteleostei</taxon>
        <taxon>Acanthomorphata</taxon>
        <taxon>Gobiaria</taxon>
        <taxon>Gobiiformes</taxon>
        <taxon>Gobioidei</taxon>
        <taxon>Gobiidae</taxon>
        <taxon>Gobionellinae</taxon>
        <taxon>Mugilogobius</taxon>
    </lineage>
</organism>
<comment type="subcellular location">
    <subcellularLocation>
        <location evidence="1 10">Nucleus</location>
    </subcellularLocation>
</comment>
<feature type="compositionally biased region" description="Polar residues" evidence="11">
    <location>
        <begin position="194"/>
        <end position="208"/>
    </location>
</feature>
<evidence type="ECO:0000259" key="12">
    <source>
        <dbReference type="PROSITE" id="PS51319"/>
    </source>
</evidence>
<evidence type="ECO:0000256" key="9">
    <source>
        <dbReference type="ARBA" id="ARBA00031968"/>
    </source>
</evidence>
<evidence type="ECO:0000256" key="1">
    <source>
        <dbReference type="ARBA" id="ARBA00004123"/>
    </source>
</evidence>
<dbReference type="Pfam" id="PF15693">
    <property type="entry name" value="Med26_C"/>
    <property type="match status" value="1"/>
</dbReference>
<dbReference type="InterPro" id="IPR035441">
    <property type="entry name" value="TFIIS/LEDGF_dom_sf"/>
</dbReference>
<dbReference type="GO" id="GO:0003712">
    <property type="term" value="F:transcription coregulator activity"/>
    <property type="evidence" value="ECO:0007669"/>
    <property type="project" value="TreeGrafter"/>
</dbReference>
<dbReference type="InterPro" id="IPR031416">
    <property type="entry name" value="Med26_C"/>
</dbReference>